<dbReference type="Pfam" id="PF04364">
    <property type="entry name" value="DNA_pol3_chi"/>
    <property type="match status" value="1"/>
</dbReference>
<dbReference type="SUPFAM" id="SSF102400">
    <property type="entry name" value="DNA polymerase III chi subunit"/>
    <property type="match status" value="1"/>
</dbReference>
<dbReference type="AlphaFoldDB" id="A0A7W9AVI4"/>
<dbReference type="PANTHER" id="PTHR38767:SF1">
    <property type="entry name" value="DNA POLYMERASE III SUBUNIT CHI"/>
    <property type="match status" value="1"/>
</dbReference>
<name>A0A7W9AVI4_9HYPH</name>
<dbReference type="GO" id="GO:0003677">
    <property type="term" value="F:DNA binding"/>
    <property type="evidence" value="ECO:0007669"/>
    <property type="project" value="InterPro"/>
</dbReference>
<dbReference type="NCBIfam" id="NF004347">
    <property type="entry name" value="PRK05728.1-4"/>
    <property type="match status" value="1"/>
</dbReference>
<dbReference type="EMBL" id="JACIJG010000004">
    <property type="protein sequence ID" value="MBB5701360.1"/>
    <property type="molecule type" value="Genomic_DNA"/>
</dbReference>
<evidence type="ECO:0000313" key="1">
    <source>
        <dbReference type="EMBL" id="MBB5701360.1"/>
    </source>
</evidence>
<protein>
    <submittedName>
        <fullName evidence="1">DNA polymerase-3 subunit chi</fullName>
        <ecNumber evidence="1">2.7.7.7</ecNumber>
    </submittedName>
</protein>
<dbReference type="PANTHER" id="PTHR38767">
    <property type="entry name" value="DNA POLYMERASE III SUBUNIT CHI"/>
    <property type="match status" value="1"/>
</dbReference>
<evidence type="ECO:0000313" key="2">
    <source>
        <dbReference type="Proteomes" id="UP000555546"/>
    </source>
</evidence>
<comment type="caution">
    <text evidence="1">The sequence shown here is derived from an EMBL/GenBank/DDBJ whole genome shotgun (WGS) entry which is preliminary data.</text>
</comment>
<proteinExistence type="predicted"/>
<sequence>MDGEAESVSPSCQNGQGMAEILFYHLTESTLDEALPGLVERSLGRGWRVTVQTVSEERRDALDNLLWTFSDTSFVAHGTDRESNPEHQPVLLTTTEANLNGATVRFLVEGATLERAGDYERLVVMFDGHDQDQLDIARTQWKRFKAEDHDLTYWQQTPDRRWERKA</sequence>
<dbReference type="GO" id="GO:0032298">
    <property type="term" value="P:positive regulation of DNA-templated DNA replication initiation"/>
    <property type="evidence" value="ECO:0007669"/>
    <property type="project" value="TreeGrafter"/>
</dbReference>
<dbReference type="EC" id="2.7.7.7" evidence="1"/>
<dbReference type="GO" id="GO:0006260">
    <property type="term" value="P:DNA replication"/>
    <property type="evidence" value="ECO:0007669"/>
    <property type="project" value="InterPro"/>
</dbReference>
<gene>
    <name evidence="1" type="ORF">FHS76_001211</name>
</gene>
<organism evidence="1 2">
    <name type="scientific">Brucella daejeonensis</name>
    <dbReference type="NCBI Taxonomy" id="659015"/>
    <lineage>
        <taxon>Bacteria</taxon>
        <taxon>Pseudomonadati</taxon>
        <taxon>Pseudomonadota</taxon>
        <taxon>Alphaproteobacteria</taxon>
        <taxon>Hyphomicrobiales</taxon>
        <taxon>Brucellaceae</taxon>
        <taxon>Brucella/Ochrobactrum group</taxon>
        <taxon>Brucella</taxon>
    </lineage>
</organism>
<accession>A0A7W9AVI4</accession>
<keyword evidence="2" id="KW-1185">Reference proteome</keyword>
<reference evidence="1 2" key="1">
    <citation type="submission" date="2020-08" db="EMBL/GenBank/DDBJ databases">
        <title>Genomic Encyclopedia of Type Strains, Phase IV (KMG-IV): sequencing the most valuable type-strain genomes for metagenomic binning, comparative biology and taxonomic classification.</title>
        <authorList>
            <person name="Goeker M."/>
        </authorList>
    </citation>
    <scope>NUCLEOTIDE SEQUENCE [LARGE SCALE GENOMIC DNA]</scope>
    <source>
        <strain evidence="1 2">DSM 26944</strain>
    </source>
</reference>
<dbReference type="Gene3D" id="3.40.50.10110">
    <property type="entry name" value="DNA polymerase III subunit chi"/>
    <property type="match status" value="1"/>
</dbReference>
<dbReference type="Proteomes" id="UP000555546">
    <property type="component" value="Unassembled WGS sequence"/>
</dbReference>
<dbReference type="InterPro" id="IPR036768">
    <property type="entry name" value="PolIII_chi_sf"/>
</dbReference>
<keyword evidence="1" id="KW-0808">Transferase</keyword>
<dbReference type="GO" id="GO:0003887">
    <property type="term" value="F:DNA-directed DNA polymerase activity"/>
    <property type="evidence" value="ECO:0007669"/>
    <property type="project" value="UniProtKB-EC"/>
</dbReference>
<dbReference type="InterPro" id="IPR007459">
    <property type="entry name" value="DNA_pol3_chi"/>
</dbReference>
<keyword evidence="1" id="KW-0548">Nucleotidyltransferase</keyword>